<evidence type="ECO:0000259" key="2">
    <source>
        <dbReference type="Pfam" id="PF05239"/>
    </source>
</evidence>
<evidence type="ECO:0000313" key="3">
    <source>
        <dbReference type="EMBL" id="RJF84909.1"/>
    </source>
</evidence>
<keyword evidence="1" id="KW-0732">Signal</keyword>
<protein>
    <submittedName>
        <fullName evidence="3">PRC-barrel domain containing protein</fullName>
    </submittedName>
</protein>
<gene>
    <name evidence="3" type="ORF">D3877_10590</name>
</gene>
<dbReference type="Pfam" id="PF05239">
    <property type="entry name" value="PRC"/>
    <property type="match status" value="1"/>
</dbReference>
<dbReference type="Gene3D" id="2.30.30.240">
    <property type="entry name" value="PRC-barrel domain"/>
    <property type="match status" value="1"/>
</dbReference>
<reference evidence="3 4" key="1">
    <citation type="submission" date="2018-09" db="EMBL/GenBank/DDBJ databases">
        <authorList>
            <person name="Zhu H."/>
        </authorList>
    </citation>
    <scope>NUCLEOTIDE SEQUENCE [LARGE SCALE GENOMIC DNA]</scope>
    <source>
        <strain evidence="3 4">K2W22B-5</strain>
    </source>
</reference>
<name>A0A418W4H5_9PROT</name>
<feature type="signal peptide" evidence="1">
    <location>
        <begin position="1"/>
        <end position="21"/>
    </location>
</feature>
<dbReference type="EMBL" id="QYUL01000001">
    <property type="protein sequence ID" value="RJF84909.1"/>
    <property type="molecule type" value="Genomic_DNA"/>
</dbReference>
<dbReference type="OrthoDB" id="8021018at2"/>
<feature type="chain" id="PRO_5019241580" evidence="1">
    <location>
        <begin position="22"/>
        <end position="149"/>
    </location>
</feature>
<keyword evidence="4" id="KW-1185">Reference proteome</keyword>
<sequence>MRRNLIAAATTLVLLSGAAVAQSTTPTTTMPAAPNLSVAAVGPAVSADSLIGKTVYGRDNNKIGEIDDVILDSNGQAKQLVIGAGGFLGMGEKKVAIDYAVGVWDRAQDRMNLTGLIREDFKTMPDFKYDDAMKSINRNKKPAETTTVK</sequence>
<dbReference type="InterPro" id="IPR027275">
    <property type="entry name" value="PRC-brl_dom"/>
</dbReference>
<dbReference type="InterPro" id="IPR011033">
    <property type="entry name" value="PRC_barrel-like_sf"/>
</dbReference>
<proteinExistence type="predicted"/>
<feature type="domain" description="PRC-barrel" evidence="2">
    <location>
        <begin position="45"/>
        <end position="110"/>
    </location>
</feature>
<comment type="caution">
    <text evidence="3">The sequence shown here is derived from an EMBL/GenBank/DDBJ whole genome shotgun (WGS) entry which is preliminary data.</text>
</comment>
<dbReference type="PANTHER" id="PTHR36505">
    <property type="entry name" value="BLR1072 PROTEIN"/>
    <property type="match status" value="1"/>
</dbReference>
<organism evidence="3 4">
    <name type="scientific">Azospirillum cavernae</name>
    <dbReference type="NCBI Taxonomy" id="2320860"/>
    <lineage>
        <taxon>Bacteria</taxon>
        <taxon>Pseudomonadati</taxon>
        <taxon>Pseudomonadota</taxon>
        <taxon>Alphaproteobacteria</taxon>
        <taxon>Rhodospirillales</taxon>
        <taxon>Azospirillaceae</taxon>
        <taxon>Azospirillum</taxon>
    </lineage>
</organism>
<evidence type="ECO:0000313" key="4">
    <source>
        <dbReference type="Proteomes" id="UP000283458"/>
    </source>
</evidence>
<dbReference type="SUPFAM" id="SSF50346">
    <property type="entry name" value="PRC-barrel domain"/>
    <property type="match status" value="1"/>
</dbReference>
<dbReference type="PANTHER" id="PTHR36505:SF1">
    <property type="entry name" value="BLR1072 PROTEIN"/>
    <property type="match status" value="1"/>
</dbReference>
<accession>A0A418W4H5</accession>
<evidence type="ECO:0000256" key="1">
    <source>
        <dbReference type="SAM" id="SignalP"/>
    </source>
</evidence>
<dbReference type="AlphaFoldDB" id="A0A418W4H5"/>
<dbReference type="RefSeq" id="WP_119830540.1">
    <property type="nucleotide sequence ID" value="NZ_QYUL01000001.1"/>
</dbReference>
<dbReference type="Proteomes" id="UP000283458">
    <property type="component" value="Unassembled WGS sequence"/>
</dbReference>